<keyword evidence="7" id="KW-0653">Protein transport</keyword>
<keyword evidence="9 10" id="KW-0472">Membrane</keyword>
<proteinExistence type="inferred from homology"/>
<evidence type="ECO:0000313" key="15">
    <source>
        <dbReference type="EMBL" id="GGC91737.1"/>
    </source>
</evidence>
<evidence type="ECO:0000256" key="7">
    <source>
        <dbReference type="ARBA" id="ARBA00022927"/>
    </source>
</evidence>
<dbReference type="EMBL" id="BMED01000005">
    <property type="protein sequence ID" value="GGC91737.1"/>
    <property type="molecule type" value="Genomic_DNA"/>
</dbReference>
<dbReference type="Pfam" id="PF03934">
    <property type="entry name" value="T2SSK"/>
    <property type="match status" value="1"/>
</dbReference>
<dbReference type="AlphaFoldDB" id="A0A916UWY4"/>
<dbReference type="SUPFAM" id="SSF158544">
    <property type="entry name" value="GspK insert domain-like"/>
    <property type="match status" value="1"/>
</dbReference>
<evidence type="ECO:0000256" key="5">
    <source>
        <dbReference type="ARBA" id="ARBA00022519"/>
    </source>
</evidence>
<gene>
    <name evidence="15" type="primary">gspK</name>
    <name evidence="15" type="ORF">GCM10011396_43760</name>
</gene>
<evidence type="ECO:0000256" key="6">
    <source>
        <dbReference type="ARBA" id="ARBA00022692"/>
    </source>
</evidence>
<dbReference type="GO" id="GO:0009306">
    <property type="term" value="P:protein secretion"/>
    <property type="evidence" value="ECO:0007669"/>
    <property type="project" value="InterPro"/>
</dbReference>
<evidence type="ECO:0000259" key="14">
    <source>
        <dbReference type="Pfam" id="PF21687"/>
    </source>
</evidence>
<evidence type="ECO:0000256" key="12">
    <source>
        <dbReference type="SAM" id="Phobius"/>
    </source>
</evidence>
<dbReference type="InterPro" id="IPR005628">
    <property type="entry name" value="GspK"/>
</dbReference>
<feature type="domain" description="T2SS protein K second SAM-like" evidence="13">
    <location>
        <begin position="250"/>
        <end position="293"/>
    </location>
</feature>
<evidence type="ECO:0000256" key="1">
    <source>
        <dbReference type="ARBA" id="ARBA00004533"/>
    </source>
</evidence>
<dbReference type="InterPro" id="IPR045584">
    <property type="entry name" value="Pilin-like"/>
</dbReference>
<feature type="compositionally biased region" description="Low complexity" evidence="11">
    <location>
        <begin position="183"/>
        <end position="196"/>
    </location>
</feature>
<evidence type="ECO:0000256" key="11">
    <source>
        <dbReference type="SAM" id="MobiDB-lite"/>
    </source>
</evidence>
<dbReference type="InterPro" id="IPR049179">
    <property type="entry name" value="T2SSK_SAM-like_2nd"/>
</dbReference>
<dbReference type="PIRSF" id="PIRSF002786">
    <property type="entry name" value="XcpX"/>
    <property type="match status" value="1"/>
</dbReference>
<dbReference type="Proteomes" id="UP000637423">
    <property type="component" value="Unassembled WGS sequence"/>
</dbReference>
<evidence type="ECO:0000256" key="9">
    <source>
        <dbReference type="ARBA" id="ARBA00023136"/>
    </source>
</evidence>
<keyword evidence="16" id="KW-1185">Reference proteome</keyword>
<dbReference type="SUPFAM" id="SSF54523">
    <property type="entry name" value="Pili subunits"/>
    <property type="match status" value="1"/>
</dbReference>
<dbReference type="InterPro" id="IPR049031">
    <property type="entry name" value="T2SSK_SAM-like_1st"/>
</dbReference>
<evidence type="ECO:0000259" key="13">
    <source>
        <dbReference type="Pfam" id="PF03934"/>
    </source>
</evidence>
<dbReference type="Pfam" id="PF21687">
    <property type="entry name" value="T2SSK_1st"/>
    <property type="match status" value="1"/>
</dbReference>
<evidence type="ECO:0000256" key="8">
    <source>
        <dbReference type="ARBA" id="ARBA00022989"/>
    </source>
</evidence>
<feature type="transmembrane region" description="Helical" evidence="12">
    <location>
        <begin position="21"/>
        <end position="43"/>
    </location>
</feature>
<keyword evidence="4 10" id="KW-1003">Cell membrane</keyword>
<dbReference type="RefSeq" id="WP_188568254.1">
    <property type="nucleotide sequence ID" value="NZ_BMED01000005.1"/>
</dbReference>
<sequence length="347" mass="37802">MNRAPGSSHSFIAGRLRRQRGVAVVTALLLTTLAITIVASLFWQQQVQVRSIENQRLQLQKKWVLRGALDWVRLILREDATHSTADWLGEPWAVNLEETRLDQYVENGRSGSDETDATLSGHVIDAQSRFNLTNLATNGQVSPRETKVFAKLLSNLKIETGLADTAASSIAMSQAKVAAVGGSSASGVAGPANPASTPDQTKTSSADAIPEVQFLRFAQLDDLLSVAGFTPVMVQKLRDYVTVLPRATPINVNTTTAEVLSARVEGLSTTDAAAMISSRDRAHYLNLADLRQRFPDKLNSITDSDMSTTTNYFIVNGKVKLNRSLLDSNALIERAGVTTRILWIKEN</sequence>
<evidence type="ECO:0000313" key="16">
    <source>
        <dbReference type="Proteomes" id="UP000637423"/>
    </source>
</evidence>
<dbReference type="PANTHER" id="PTHR38831">
    <property type="entry name" value="TYPE II SECRETION SYSTEM PROTEIN K"/>
    <property type="match status" value="1"/>
</dbReference>
<comment type="subcellular location">
    <subcellularLocation>
        <location evidence="1 10">Cell inner membrane</location>
    </subcellularLocation>
</comment>
<dbReference type="PANTHER" id="PTHR38831:SF1">
    <property type="entry name" value="TYPE II SECRETION SYSTEM PROTEIN K-RELATED"/>
    <property type="match status" value="1"/>
</dbReference>
<dbReference type="NCBIfam" id="NF037980">
    <property type="entry name" value="T2SS_GspK"/>
    <property type="match status" value="1"/>
</dbReference>
<evidence type="ECO:0000256" key="3">
    <source>
        <dbReference type="ARBA" id="ARBA00022448"/>
    </source>
</evidence>
<name>A0A916UWY4_9BURK</name>
<keyword evidence="5 10" id="KW-0997">Cell inner membrane</keyword>
<protein>
    <recommendedName>
        <fullName evidence="10">Type II secretion system protein K</fullName>
    </recommendedName>
</protein>
<dbReference type="Gene3D" id="3.30.1300.30">
    <property type="entry name" value="GSPII I/J protein-like"/>
    <property type="match status" value="1"/>
</dbReference>
<organism evidence="15 16">
    <name type="scientific">Undibacterium terreum</name>
    <dbReference type="NCBI Taxonomy" id="1224302"/>
    <lineage>
        <taxon>Bacteria</taxon>
        <taxon>Pseudomonadati</taxon>
        <taxon>Pseudomonadota</taxon>
        <taxon>Betaproteobacteria</taxon>
        <taxon>Burkholderiales</taxon>
        <taxon>Oxalobacteraceae</taxon>
        <taxon>Undibacterium</taxon>
    </lineage>
</organism>
<comment type="caution">
    <text evidence="15">The sequence shown here is derived from an EMBL/GenBank/DDBJ whole genome shotgun (WGS) entry which is preliminary data.</text>
</comment>
<evidence type="ECO:0000256" key="4">
    <source>
        <dbReference type="ARBA" id="ARBA00022475"/>
    </source>
</evidence>
<evidence type="ECO:0000256" key="2">
    <source>
        <dbReference type="ARBA" id="ARBA00007246"/>
    </source>
</evidence>
<feature type="domain" description="T2SS protein K first SAM-like" evidence="14">
    <location>
        <begin position="128"/>
        <end position="245"/>
    </location>
</feature>
<evidence type="ECO:0000256" key="10">
    <source>
        <dbReference type="PIRNR" id="PIRNR002786"/>
    </source>
</evidence>
<comment type="similarity">
    <text evidence="2 10">Belongs to the GSP K family.</text>
</comment>
<keyword evidence="6 12" id="KW-0812">Transmembrane</keyword>
<keyword evidence="8 12" id="KW-1133">Transmembrane helix</keyword>
<dbReference type="GO" id="GO:0005886">
    <property type="term" value="C:plasma membrane"/>
    <property type="evidence" value="ECO:0007669"/>
    <property type="project" value="UniProtKB-SubCell"/>
</dbReference>
<keyword evidence="3 10" id="KW-0813">Transport</keyword>
<accession>A0A916UWY4</accession>
<reference evidence="15" key="2">
    <citation type="submission" date="2020-09" db="EMBL/GenBank/DDBJ databases">
        <authorList>
            <person name="Sun Q."/>
            <person name="Zhou Y."/>
        </authorList>
    </citation>
    <scope>NUCLEOTIDE SEQUENCE</scope>
    <source>
        <strain evidence="15">CGMCC 1.10998</strain>
    </source>
</reference>
<feature type="region of interest" description="Disordered" evidence="11">
    <location>
        <begin position="183"/>
        <end position="205"/>
    </location>
</feature>
<dbReference type="InterPro" id="IPR038072">
    <property type="entry name" value="GspK_central_sf"/>
</dbReference>
<reference evidence="15" key="1">
    <citation type="journal article" date="2014" name="Int. J. Syst. Evol. Microbiol.">
        <title>Complete genome sequence of Corynebacterium casei LMG S-19264T (=DSM 44701T), isolated from a smear-ripened cheese.</title>
        <authorList>
            <consortium name="US DOE Joint Genome Institute (JGI-PGF)"/>
            <person name="Walter F."/>
            <person name="Albersmeier A."/>
            <person name="Kalinowski J."/>
            <person name="Ruckert C."/>
        </authorList>
    </citation>
    <scope>NUCLEOTIDE SEQUENCE</scope>
    <source>
        <strain evidence="15">CGMCC 1.10998</strain>
    </source>
</reference>